<dbReference type="Pfam" id="PF18803">
    <property type="entry name" value="CxC2"/>
    <property type="match status" value="1"/>
</dbReference>
<reference evidence="3" key="2">
    <citation type="submission" date="2015-01" db="EMBL/GenBank/DDBJ databases">
        <title>Evolutionary Origins and Diversification of the Mycorrhizal Mutualists.</title>
        <authorList>
            <consortium name="DOE Joint Genome Institute"/>
            <consortium name="Mycorrhizal Genomics Consortium"/>
            <person name="Kohler A."/>
            <person name="Kuo A."/>
            <person name="Nagy L.G."/>
            <person name="Floudas D."/>
            <person name="Copeland A."/>
            <person name="Barry K.W."/>
            <person name="Cichocki N."/>
            <person name="Veneault-Fourrey C."/>
            <person name="LaButti K."/>
            <person name="Lindquist E.A."/>
            <person name="Lipzen A."/>
            <person name="Lundell T."/>
            <person name="Morin E."/>
            <person name="Murat C."/>
            <person name="Riley R."/>
            <person name="Ohm R."/>
            <person name="Sun H."/>
            <person name="Tunlid A."/>
            <person name="Henrissat B."/>
            <person name="Grigoriev I.V."/>
            <person name="Hibbett D.S."/>
            <person name="Martin F."/>
        </authorList>
    </citation>
    <scope>NUCLEOTIDE SEQUENCE [LARGE SCALE GENOMIC DNA]</scope>
    <source>
        <strain evidence="3">MUT 4182</strain>
    </source>
</reference>
<dbReference type="STRING" id="1051891.A0A0C3QAX2"/>
<dbReference type="EMBL" id="KN823007">
    <property type="protein sequence ID" value="KIO27515.1"/>
    <property type="molecule type" value="Genomic_DNA"/>
</dbReference>
<dbReference type="AlphaFoldDB" id="A0A0C3QAX2"/>
<evidence type="ECO:0000313" key="2">
    <source>
        <dbReference type="EMBL" id="KIO27515.1"/>
    </source>
</evidence>
<gene>
    <name evidence="2" type="ORF">M407DRAFT_73076</name>
</gene>
<dbReference type="OrthoDB" id="3257613at2759"/>
<feature type="domain" description="CxC2-like cysteine cluster KDZ transposase-associated" evidence="1">
    <location>
        <begin position="1"/>
        <end position="77"/>
    </location>
</feature>
<proteinExistence type="predicted"/>
<keyword evidence="3" id="KW-1185">Reference proteome</keyword>
<dbReference type="Proteomes" id="UP000054248">
    <property type="component" value="Unassembled WGS sequence"/>
</dbReference>
<dbReference type="InterPro" id="IPR041457">
    <property type="entry name" value="CxC2_KDZ-assoc"/>
</dbReference>
<dbReference type="HOGENOM" id="CLU_003703_11_1_1"/>
<name>A0A0C3QAX2_9AGAM</name>
<organism evidence="2 3">
    <name type="scientific">Tulasnella calospora MUT 4182</name>
    <dbReference type="NCBI Taxonomy" id="1051891"/>
    <lineage>
        <taxon>Eukaryota</taxon>
        <taxon>Fungi</taxon>
        <taxon>Dikarya</taxon>
        <taxon>Basidiomycota</taxon>
        <taxon>Agaricomycotina</taxon>
        <taxon>Agaricomycetes</taxon>
        <taxon>Cantharellales</taxon>
        <taxon>Tulasnellaceae</taxon>
        <taxon>Tulasnella</taxon>
    </lineage>
</organism>
<evidence type="ECO:0000259" key="1">
    <source>
        <dbReference type="Pfam" id="PF18803"/>
    </source>
</evidence>
<evidence type="ECO:0000313" key="3">
    <source>
        <dbReference type="Proteomes" id="UP000054248"/>
    </source>
</evidence>
<sequence>MTILHTTGQHRVSFCPCHCTGKQLWEQLLEVDIWPATEQKPQTGFTIEVLRHQRSFSLRGKVSLKEYYDALVDLTSAAELKGSISTTYDQFRLAVRQYRILCMHMRAGRADAALPLADGELCIKCPACPRPGENLPKNWDKDPMK</sequence>
<accession>A0A0C3QAX2</accession>
<reference evidence="2 3" key="1">
    <citation type="submission" date="2014-04" db="EMBL/GenBank/DDBJ databases">
        <authorList>
            <consortium name="DOE Joint Genome Institute"/>
            <person name="Kuo A."/>
            <person name="Girlanda M."/>
            <person name="Perotto S."/>
            <person name="Kohler A."/>
            <person name="Nagy L.G."/>
            <person name="Floudas D."/>
            <person name="Copeland A."/>
            <person name="Barry K.W."/>
            <person name="Cichocki N."/>
            <person name="Veneault-Fourrey C."/>
            <person name="LaButti K."/>
            <person name="Lindquist E.A."/>
            <person name="Lipzen A."/>
            <person name="Lundell T."/>
            <person name="Morin E."/>
            <person name="Murat C."/>
            <person name="Sun H."/>
            <person name="Tunlid A."/>
            <person name="Henrissat B."/>
            <person name="Grigoriev I.V."/>
            <person name="Hibbett D.S."/>
            <person name="Martin F."/>
            <person name="Nordberg H.P."/>
            <person name="Cantor M.N."/>
            <person name="Hua S.X."/>
        </authorList>
    </citation>
    <scope>NUCLEOTIDE SEQUENCE [LARGE SCALE GENOMIC DNA]</scope>
    <source>
        <strain evidence="2 3">MUT 4182</strain>
    </source>
</reference>
<protein>
    <recommendedName>
        <fullName evidence="1">CxC2-like cysteine cluster KDZ transposase-associated domain-containing protein</fullName>
    </recommendedName>
</protein>